<dbReference type="AlphaFoldDB" id="A0A370I9P9"/>
<comment type="caution">
    <text evidence="1">The sequence shown here is derived from an EMBL/GenBank/DDBJ whole genome shotgun (WGS) entry which is preliminary data.</text>
</comment>
<keyword evidence="2" id="KW-1185">Reference proteome</keyword>
<evidence type="ECO:0000313" key="2">
    <source>
        <dbReference type="Proteomes" id="UP000254869"/>
    </source>
</evidence>
<proteinExistence type="predicted"/>
<sequence>MSADRYLVLRPGVHVAHVPGEGTFFGGSVGKFVLKTAVRADEVFLRYEPELVRGIAETELRAHCDRRGDDPDSVLSLIQVLVHRDLVRVLDPNGFDTFVGQSEWSARHPGISAEIDGRLSDPETAKARLANATAVVEIDEEHREPVAATLALCGISRDRIRFSDTASRDRITVTAGAAIGIGELDLTDWPAVILSGTGDPGGNRLALLRERLRCWRPELSDASRPAARSLAPRLAALAAVEELAGLTTGTAQFVCAEPLTVDRVRYPATGDGTGDTLSLAQYWQGDWSFGVRLVDGDRLPQLPVRTAAARSVRAAAAAVPDQVCWAAEHDAARVEAVLAAARVDLSVGTRPGEIACAGTSPELAVADGYLRAAPLTHWRPHQYSEVEAILARRMWVDLEQRLVDRVEVAIAPVGDTGWQASRTRSRGGEFTAFGRSVEEAVFCAVASAFVAALLADEPVGYIATPAVNTMALNALDAAELDRLTMTLHTTFPELARRTPRFAEPDPFHGHTPIHAAVLPIGAHDV</sequence>
<organism evidence="1 2">
    <name type="scientific">Nocardia pseudobrasiliensis</name>
    <dbReference type="NCBI Taxonomy" id="45979"/>
    <lineage>
        <taxon>Bacteria</taxon>
        <taxon>Bacillati</taxon>
        <taxon>Actinomycetota</taxon>
        <taxon>Actinomycetes</taxon>
        <taxon>Mycobacteriales</taxon>
        <taxon>Nocardiaceae</taxon>
        <taxon>Nocardia</taxon>
    </lineage>
</organism>
<reference evidence="1 2" key="1">
    <citation type="submission" date="2018-07" db="EMBL/GenBank/DDBJ databases">
        <title>Genomic Encyclopedia of Type Strains, Phase IV (KMG-IV): sequencing the most valuable type-strain genomes for metagenomic binning, comparative biology and taxonomic classification.</title>
        <authorList>
            <person name="Goeker M."/>
        </authorList>
    </citation>
    <scope>NUCLEOTIDE SEQUENCE [LARGE SCALE GENOMIC DNA]</scope>
    <source>
        <strain evidence="1 2">DSM 44290</strain>
    </source>
</reference>
<accession>A0A370I9P9</accession>
<dbReference type="STRING" id="1210086.GCA_001613105_04351"/>
<evidence type="ECO:0000313" key="1">
    <source>
        <dbReference type="EMBL" id="RDI67370.1"/>
    </source>
</evidence>
<dbReference type="RefSeq" id="WP_068000480.1">
    <property type="nucleotide sequence ID" value="NZ_QQBC01000003.1"/>
</dbReference>
<protein>
    <submittedName>
        <fullName evidence="1">Uncharacterized protein</fullName>
    </submittedName>
</protein>
<dbReference type="Proteomes" id="UP000254869">
    <property type="component" value="Unassembled WGS sequence"/>
</dbReference>
<name>A0A370I9P9_9NOCA</name>
<dbReference type="EMBL" id="QQBC01000003">
    <property type="protein sequence ID" value="RDI67370.1"/>
    <property type="molecule type" value="Genomic_DNA"/>
</dbReference>
<gene>
    <name evidence="1" type="ORF">DFR76_103441</name>
</gene>